<comment type="catalytic activity">
    <reaction evidence="3">
        <text>an N-acyl-L-alpha-aminoacyl-tRNA + H2O = an N-acyl-L-amino acid + a tRNA + H(+)</text>
        <dbReference type="Rhea" id="RHEA:54448"/>
        <dbReference type="Rhea" id="RHEA-COMP:10123"/>
        <dbReference type="Rhea" id="RHEA-COMP:13883"/>
        <dbReference type="ChEBI" id="CHEBI:15377"/>
        <dbReference type="ChEBI" id="CHEBI:15378"/>
        <dbReference type="ChEBI" id="CHEBI:59874"/>
        <dbReference type="ChEBI" id="CHEBI:78442"/>
        <dbReference type="ChEBI" id="CHEBI:138191"/>
        <dbReference type="EC" id="3.1.1.29"/>
    </reaction>
</comment>
<proteinExistence type="predicted"/>
<protein>
    <recommendedName>
        <fullName evidence="1">peptidyl-tRNA hydrolase</fullName>
        <ecNumber evidence="1">3.1.1.29</ecNumber>
    </recommendedName>
</protein>
<evidence type="ECO:0000313" key="5">
    <source>
        <dbReference type="Proteomes" id="UP000271587"/>
    </source>
</evidence>
<keyword evidence="5" id="KW-1185">Reference proteome</keyword>
<dbReference type="GO" id="GO:0004045">
    <property type="term" value="F:peptidyl-tRNA hydrolase activity"/>
    <property type="evidence" value="ECO:0007669"/>
    <property type="project" value="UniProtKB-EC"/>
</dbReference>
<dbReference type="KEGG" id="cgk:CGERO_08550"/>
<dbReference type="OrthoDB" id="5184773at2"/>
<dbReference type="InterPro" id="IPR002833">
    <property type="entry name" value="PTH2"/>
</dbReference>
<dbReference type="Gene3D" id="3.40.1490.10">
    <property type="entry name" value="Bit1"/>
    <property type="match status" value="1"/>
</dbReference>
<dbReference type="SUPFAM" id="SSF102462">
    <property type="entry name" value="Peptidyl-tRNA hydrolase II"/>
    <property type="match status" value="1"/>
</dbReference>
<evidence type="ECO:0000256" key="3">
    <source>
        <dbReference type="ARBA" id="ARBA00048707"/>
    </source>
</evidence>
<dbReference type="InterPro" id="IPR023476">
    <property type="entry name" value="Pep_tRNA_hydro_II_dom_sf"/>
</dbReference>
<evidence type="ECO:0000256" key="1">
    <source>
        <dbReference type="ARBA" id="ARBA00013260"/>
    </source>
</evidence>
<name>A0A3G6J1R9_9CORY</name>
<dbReference type="EC" id="3.1.1.29" evidence="1"/>
<dbReference type="Pfam" id="PF01981">
    <property type="entry name" value="PTH2"/>
    <property type="match status" value="1"/>
</dbReference>
<dbReference type="RefSeq" id="WP_123935024.1">
    <property type="nucleotide sequence ID" value="NZ_CP033897.1"/>
</dbReference>
<dbReference type="AlphaFoldDB" id="A0A3G6J1R9"/>
<organism evidence="4 5">
    <name type="scientific">Corynebacterium gerontici</name>
    <dbReference type="NCBI Taxonomy" id="2079234"/>
    <lineage>
        <taxon>Bacteria</taxon>
        <taxon>Bacillati</taxon>
        <taxon>Actinomycetota</taxon>
        <taxon>Actinomycetes</taxon>
        <taxon>Mycobacteriales</taxon>
        <taxon>Corynebacteriaceae</taxon>
        <taxon>Corynebacterium</taxon>
    </lineage>
</organism>
<gene>
    <name evidence="4" type="ORF">CGERO_08550</name>
</gene>
<evidence type="ECO:0000313" key="4">
    <source>
        <dbReference type="EMBL" id="AZA12001.1"/>
    </source>
</evidence>
<dbReference type="Proteomes" id="UP000271587">
    <property type="component" value="Chromosome"/>
</dbReference>
<dbReference type="EMBL" id="CP033897">
    <property type="protein sequence ID" value="AZA12001.1"/>
    <property type="molecule type" value="Genomic_DNA"/>
</dbReference>
<accession>A0A3G6J1R9</accession>
<evidence type="ECO:0000256" key="2">
    <source>
        <dbReference type="ARBA" id="ARBA00022801"/>
    </source>
</evidence>
<reference evidence="4 5" key="1">
    <citation type="submission" date="2018-11" db="EMBL/GenBank/DDBJ databases">
        <authorList>
            <person name="Kleinhagauer T."/>
            <person name="Glaeser S.P."/>
            <person name="Spergser J."/>
            <person name="Ruckert C."/>
            <person name="Kaempfer P."/>
            <person name="Busse H.-J."/>
        </authorList>
    </citation>
    <scope>NUCLEOTIDE SEQUENCE [LARGE SCALE GENOMIC DNA]</scope>
    <source>
        <strain evidence="4 5">W8</strain>
    </source>
</reference>
<sequence length="248" mass="27324">MTDLFAIAHERLAQAVEGRSWERDPEDAADPSTIQAMQIALHIPKQQPPQRHHLLEAAARAAVAVCLDERAGADFEDPEHGYFARAIDTWYRHRIRKVTRRARNAAWDQVQALPGVTIDDTARAFIPSAVHEVPRELSKLQIAGTDLPLEEPGPMRPGVVLFVNASLGMSAGKVAAQVGHASMLFAGHQSVEWARGWASKSFPLQVREVEKGLFDEHRKHPNAITVVDAGFTEVEPDTATVCVLLRSV</sequence>
<keyword evidence="2 4" id="KW-0378">Hydrolase</keyword>